<gene>
    <name evidence="2" type="ordered locus">Maqu_2617</name>
</gene>
<evidence type="ECO:0000313" key="2">
    <source>
        <dbReference type="EMBL" id="ABM19692.1"/>
    </source>
</evidence>
<dbReference type="Pfam" id="PF00535">
    <property type="entry name" value="Glycos_transf_2"/>
    <property type="match status" value="1"/>
</dbReference>
<dbReference type="InterPro" id="IPR029044">
    <property type="entry name" value="Nucleotide-diphossugar_trans"/>
</dbReference>
<name>A1U3X3_MARN8</name>
<accession>A1U3X3</accession>
<organism evidence="2 3">
    <name type="scientific">Marinobacter nauticus (strain ATCC 700491 / DSM 11845 / VT8)</name>
    <name type="common">Marinobacter aquaeolei</name>
    <dbReference type="NCBI Taxonomy" id="351348"/>
    <lineage>
        <taxon>Bacteria</taxon>
        <taxon>Pseudomonadati</taxon>
        <taxon>Pseudomonadota</taxon>
        <taxon>Gammaproteobacteria</taxon>
        <taxon>Pseudomonadales</taxon>
        <taxon>Marinobacteraceae</taxon>
        <taxon>Marinobacter</taxon>
    </lineage>
</organism>
<keyword evidence="2" id="KW-0808">Transferase</keyword>
<evidence type="ECO:0000259" key="1">
    <source>
        <dbReference type="Pfam" id="PF00535"/>
    </source>
</evidence>
<dbReference type="KEGG" id="maq:Maqu_2617"/>
<dbReference type="EMBL" id="CP000514">
    <property type="protein sequence ID" value="ABM19692.1"/>
    <property type="molecule type" value="Genomic_DNA"/>
</dbReference>
<dbReference type="STRING" id="351348.Maqu_2617"/>
<proteinExistence type="predicted"/>
<dbReference type="PANTHER" id="PTHR22916">
    <property type="entry name" value="GLYCOSYLTRANSFERASE"/>
    <property type="match status" value="1"/>
</dbReference>
<dbReference type="eggNOG" id="COG1216">
    <property type="taxonomic scope" value="Bacteria"/>
</dbReference>
<sequence length="328" mass="37316">MADCSISIIIPAYNVDHYLGAALDSIKAQSELPDEVILIDDGSTDRTLEVARAYEFSVPYRVVPIENGGQGNARNIGVGMASSQYIYFFDSDDLLTENFISSIKKRIRDNQRPDIVLFSGESFNDRDYQGNRWSDYRRGFSGMYFNRAEFLDQAYSHNALFCSPCLYVSKKSLWGPDGLAFGPNFLEDEALFYPVLFACDSFLVIDEVFFLRRNREGSTMNMDLDIRHVNGALNCMESALRLYKRKSLSPRERWHVRKRLKSYCLAYVIKSKRIGASIRLKEVLIAIVKTRSLSLSTKALLYSIRADQSTPVQGIGRLLKRLARVVKG</sequence>
<reference evidence="3" key="1">
    <citation type="journal article" date="2011" name="Appl. Environ. Microbiol.">
        <title>Genomic potential of Marinobacter aquaeolei, a biogeochemical 'opportunitroph'.</title>
        <authorList>
            <person name="Singer E."/>
            <person name="Webb E.A."/>
            <person name="Nelson W.C."/>
            <person name="Heidelberg J.F."/>
            <person name="Ivanova N."/>
            <person name="Pati A."/>
            <person name="Edwards K.J."/>
        </authorList>
    </citation>
    <scope>NUCLEOTIDE SEQUENCE [LARGE SCALE GENOMIC DNA]</scope>
    <source>
        <strain evidence="3">ATCC 700491 / DSM 11845 / VT8</strain>
    </source>
</reference>
<dbReference type="CDD" id="cd00761">
    <property type="entry name" value="Glyco_tranf_GTA_type"/>
    <property type="match status" value="1"/>
</dbReference>
<dbReference type="RefSeq" id="WP_011786063.1">
    <property type="nucleotide sequence ID" value="NC_008740.1"/>
</dbReference>
<dbReference type="SMR" id="A1U3X3"/>
<dbReference type="PANTHER" id="PTHR22916:SF64">
    <property type="entry name" value="TRANSFERASE, PUTATIVE-RELATED"/>
    <property type="match status" value="1"/>
</dbReference>
<feature type="domain" description="Glycosyltransferase 2-like" evidence="1">
    <location>
        <begin position="7"/>
        <end position="142"/>
    </location>
</feature>
<dbReference type="SUPFAM" id="SSF53448">
    <property type="entry name" value="Nucleotide-diphospho-sugar transferases"/>
    <property type="match status" value="1"/>
</dbReference>
<evidence type="ECO:0000313" key="3">
    <source>
        <dbReference type="Proteomes" id="UP000000998"/>
    </source>
</evidence>
<dbReference type="GO" id="GO:0016758">
    <property type="term" value="F:hexosyltransferase activity"/>
    <property type="evidence" value="ECO:0007669"/>
    <property type="project" value="UniProtKB-ARBA"/>
</dbReference>
<protein>
    <submittedName>
        <fullName evidence="2">Glycosyl transferase, family 2</fullName>
    </submittedName>
</protein>
<dbReference type="OrthoDB" id="9802649at2"/>
<dbReference type="CAZy" id="GT2">
    <property type="family name" value="Glycosyltransferase Family 2"/>
</dbReference>
<dbReference type="Gene3D" id="3.90.550.10">
    <property type="entry name" value="Spore Coat Polysaccharide Biosynthesis Protein SpsA, Chain A"/>
    <property type="match status" value="1"/>
</dbReference>
<dbReference type="InterPro" id="IPR001173">
    <property type="entry name" value="Glyco_trans_2-like"/>
</dbReference>
<dbReference type="AlphaFoldDB" id="A1U3X3"/>
<dbReference type="Proteomes" id="UP000000998">
    <property type="component" value="Chromosome"/>
</dbReference>
<dbReference type="HOGENOM" id="CLU_025996_25_1_6"/>